<dbReference type="InterPro" id="IPR011013">
    <property type="entry name" value="Gal_mutarotase_sf_dom"/>
</dbReference>
<dbReference type="RefSeq" id="WP_168962428.1">
    <property type="nucleotide sequence ID" value="NZ_CAUHRZ010000014.1"/>
</dbReference>
<accession>A0A848ATT1</accession>
<evidence type="ECO:0000313" key="3">
    <source>
        <dbReference type="EMBL" id="NMD86815.1"/>
    </source>
</evidence>
<dbReference type="Proteomes" id="UP000576225">
    <property type="component" value="Unassembled WGS sequence"/>
</dbReference>
<evidence type="ECO:0000256" key="1">
    <source>
        <dbReference type="SAM" id="MobiDB-lite"/>
    </source>
</evidence>
<dbReference type="Gene3D" id="2.70.98.10">
    <property type="match status" value="1"/>
</dbReference>
<evidence type="ECO:0000313" key="4">
    <source>
        <dbReference type="Proteomes" id="UP000576225"/>
    </source>
</evidence>
<dbReference type="GO" id="GO:0030246">
    <property type="term" value="F:carbohydrate binding"/>
    <property type="evidence" value="ECO:0007669"/>
    <property type="project" value="InterPro"/>
</dbReference>
<organism evidence="3 4">
    <name type="scientific">Victivallis vadensis</name>
    <dbReference type="NCBI Taxonomy" id="172901"/>
    <lineage>
        <taxon>Bacteria</taxon>
        <taxon>Pseudomonadati</taxon>
        <taxon>Lentisphaerota</taxon>
        <taxon>Lentisphaeria</taxon>
        <taxon>Victivallales</taxon>
        <taxon>Victivallaceae</taxon>
        <taxon>Victivallis</taxon>
    </lineage>
</organism>
<evidence type="ECO:0000256" key="2">
    <source>
        <dbReference type="SAM" id="SignalP"/>
    </source>
</evidence>
<dbReference type="InterPro" id="IPR014718">
    <property type="entry name" value="GH-type_carb-bd"/>
</dbReference>
<keyword evidence="2" id="KW-0732">Signal</keyword>
<feature type="region of interest" description="Disordered" evidence="1">
    <location>
        <begin position="300"/>
        <end position="330"/>
    </location>
</feature>
<protein>
    <submittedName>
        <fullName evidence="3">Uncharacterized protein</fullName>
    </submittedName>
</protein>
<sequence length="330" mass="37154">MRKFPLLFFLAASAFPALALHPLAVGPIQIGIAGPEEIPKLETEFRPRFDLLGAVAELKLDGMPVVSASGLSDEFGLLEEPPGFTEAGIGECFLKLGVGVLRKDVGGKYDFFHPYPVVRFLETETRPSPQGIAFFQSIDDFQGYGYRYGKEYRYDPASAELTIRYELANTGRRPIATSQYNHNFFQLKPGLDDRNYTIRTGFAAEPLQRDGAWCRYENRLFSEFRTIPAGCYLVSRALIPAAENRFELAHPDFPYAIRIGGDFESRKFAVSFKENEFISPEIFVEIHLKPGETRRWSRTYRFRRSPTPEPGRTRGGTSSAATRTHGGTAR</sequence>
<name>A0A848ATT1_9BACT</name>
<dbReference type="EMBL" id="JABAEW010000015">
    <property type="protein sequence ID" value="NMD86815.1"/>
    <property type="molecule type" value="Genomic_DNA"/>
</dbReference>
<feature type="signal peptide" evidence="2">
    <location>
        <begin position="1"/>
        <end position="19"/>
    </location>
</feature>
<comment type="caution">
    <text evidence="3">The sequence shown here is derived from an EMBL/GenBank/DDBJ whole genome shotgun (WGS) entry which is preliminary data.</text>
</comment>
<feature type="chain" id="PRO_5032441208" evidence="2">
    <location>
        <begin position="20"/>
        <end position="330"/>
    </location>
</feature>
<dbReference type="GO" id="GO:0003824">
    <property type="term" value="F:catalytic activity"/>
    <property type="evidence" value="ECO:0007669"/>
    <property type="project" value="InterPro"/>
</dbReference>
<reference evidence="3 4" key="1">
    <citation type="submission" date="2020-04" db="EMBL/GenBank/DDBJ databases">
        <authorList>
            <person name="Hitch T.C.A."/>
            <person name="Wylensek D."/>
            <person name="Clavel T."/>
        </authorList>
    </citation>
    <scope>NUCLEOTIDE SEQUENCE [LARGE SCALE GENOMIC DNA]</scope>
    <source>
        <strain evidence="3 4">COR2-253-APC-1A</strain>
    </source>
</reference>
<proteinExistence type="predicted"/>
<dbReference type="AlphaFoldDB" id="A0A848ATT1"/>
<dbReference type="GO" id="GO:0005975">
    <property type="term" value="P:carbohydrate metabolic process"/>
    <property type="evidence" value="ECO:0007669"/>
    <property type="project" value="InterPro"/>
</dbReference>
<gene>
    <name evidence="3" type="ORF">HF882_09480</name>
</gene>
<dbReference type="SUPFAM" id="SSF74650">
    <property type="entry name" value="Galactose mutarotase-like"/>
    <property type="match status" value="1"/>
</dbReference>